<gene>
    <name evidence="5" type="ORF">DLM65_14405</name>
    <name evidence="4" type="ORF">JF886_02005</name>
</gene>
<feature type="domain" description="DUF4234" evidence="3">
    <location>
        <begin position="17"/>
        <end position="84"/>
    </location>
</feature>
<dbReference type="Pfam" id="PF14018">
    <property type="entry name" value="DUF4234"/>
    <property type="match status" value="1"/>
</dbReference>
<evidence type="ECO:0000313" key="4">
    <source>
        <dbReference type="EMBL" id="MBJ7593629.1"/>
    </source>
</evidence>
<protein>
    <submittedName>
        <fullName evidence="4">DUF4234 domain-containing protein</fullName>
    </submittedName>
</protein>
<dbReference type="InterPro" id="IPR025328">
    <property type="entry name" value="DUF4234"/>
</dbReference>
<keyword evidence="2" id="KW-1133">Transmembrane helix</keyword>
<dbReference type="EMBL" id="QHBU01000275">
    <property type="protein sequence ID" value="PZR77969.1"/>
    <property type="molecule type" value="Genomic_DNA"/>
</dbReference>
<evidence type="ECO:0000313" key="7">
    <source>
        <dbReference type="Proteomes" id="UP000606991"/>
    </source>
</evidence>
<comment type="caution">
    <text evidence="5">The sequence shown here is derived from an EMBL/GenBank/DDBJ whole genome shotgun (WGS) entry which is preliminary data.</text>
</comment>
<dbReference type="RefSeq" id="WP_337309087.1">
    <property type="nucleotide sequence ID" value="NZ_JAEKNS010000030.1"/>
</dbReference>
<feature type="transmembrane region" description="Helical" evidence="2">
    <location>
        <begin position="98"/>
        <end position="116"/>
    </location>
</feature>
<reference evidence="5" key="2">
    <citation type="submission" date="2018-05" db="EMBL/GenBank/DDBJ databases">
        <authorList>
            <person name="Ferrari B."/>
        </authorList>
    </citation>
    <scope>NUCLEOTIDE SEQUENCE</scope>
    <source>
        <strain evidence="5">RRmetagenome_bin12</strain>
    </source>
</reference>
<reference evidence="4 7" key="3">
    <citation type="submission" date="2020-10" db="EMBL/GenBank/DDBJ databases">
        <title>Ca. Dormibacterota MAGs.</title>
        <authorList>
            <person name="Montgomery K."/>
        </authorList>
    </citation>
    <scope>NUCLEOTIDE SEQUENCE [LARGE SCALE GENOMIC DNA]</scope>
    <source>
        <strain evidence="4">SC8812_S17_18</strain>
    </source>
</reference>
<evidence type="ECO:0000256" key="2">
    <source>
        <dbReference type="SAM" id="Phobius"/>
    </source>
</evidence>
<keyword evidence="2" id="KW-0472">Membrane</keyword>
<keyword evidence="2" id="KW-0812">Transmembrane</keyword>
<dbReference type="AlphaFoldDB" id="A0A2W5YYB7"/>
<dbReference type="Proteomes" id="UP000248724">
    <property type="component" value="Unassembled WGS sequence"/>
</dbReference>
<accession>A0A934N4V4</accession>
<evidence type="ECO:0000259" key="3">
    <source>
        <dbReference type="Pfam" id="PF14018"/>
    </source>
</evidence>
<reference evidence="5 6" key="1">
    <citation type="journal article" date="2017" name="Nature">
        <title>Atmospheric trace gases support primary production in Antarctic desert surface soil.</title>
        <authorList>
            <person name="Ji M."/>
            <person name="Greening C."/>
            <person name="Vanwonterghem I."/>
            <person name="Carere C.R."/>
            <person name="Bay S.K."/>
            <person name="Steen J.A."/>
            <person name="Montgomery K."/>
            <person name="Lines T."/>
            <person name="Beardall J."/>
            <person name="van Dorst J."/>
            <person name="Snape I."/>
            <person name="Stott M.B."/>
            <person name="Hugenholtz P."/>
            <person name="Ferrari B.C."/>
        </authorList>
    </citation>
    <scope>NUCLEOTIDE SEQUENCE [LARGE SCALE GENOMIC DNA]</scope>
    <source>
        <strain evidence="5">RRmetagenome_bin12</strain>
    </source>
</reference>
<dbReference type="EMBL" id="JAEKNS010000030">
    <property type="protein sequence ID" value="MBJ7593629.1"/>
    <property type="molecule type" value="Genomic_DNA"/>
</dbReference>
<evidence type="ECO:0000313" key="5">
    <source>
        <dbReference type="EMBL" id="PZR77969.1"/>
    </source>
</evidence>
<feature type="transmembrane region" description="Helical" evidence="2">
    <location>
        <begin position="18"/>
        <end position="36"/>
    </location>
</feature>
<organism evidence="5 6">
    <name type="scientific">Candidatus Aeolococcus gillhamiae</name>
    <dbReference type="NCBI Taxonomy" id="3127015"/>
    <lineage>
        <taxon>Bacteria</taxon>
        <taxon>Bacillati</taxon>
        <taxon>Candidatus Dormiibacterota</taxon>
        <taxon>Candidatus Dormibacteria</taxon>
        <taxon>Candidatus Aeolococcales</taxon>
        <taxon>Candidatus Aeolococcaceae</taxon>
        <taxon>Candidatus Aeolococcus</taxon>
    </lineage>
</organism>
<evidence type="ECO:0000313" key="6">
    <source>
        <dbReference type="Proteomes" id="UP000248724"/>
    </source>
</evidence>
<feature type="region of interest" description="Disordered" evidence="1">
    <location>
        <begin position="139"/>
        <end position="158"/>
    </location>
</feature>
<evidence type="ECO:0000256" key="1">
    <source>
        <dbReference type="SAM" id="MobiDB-lite"/>
    </source>
</evidence>
<name>A0A2W5YYB7_9BACT</name>
<accession>A0A2W5YYB7</accession>
<proteinExistence type="predicted"/>
<feature type="transmembrane region" description="Helical" evidence="2">
    <location>
        <begin position="56"/>
        <end position="77"/>
    </location>
</feature>
<sequence length="158" mass="17272">MTTTVVVGNQTYKRRNPLAVWIGLPLITLGVYYFVWWYKVTNEARRFLNDQSINPALSVVAVSIGAVVVVPPFVSAYTTTGRIARMQERVGMLAGTRANPWLSVLLHFVFGAHVLYMQMELNRIWDGFAQSTVPALPPPLAPPASPPSVTPPAAPPSA</sequence>
<dbReference type="Proteomes" id="UP000606991">
    <property type="component" value="Unassembled WGS sequence"/>
</dbReference>